<sequence length="468" mass="52433">MAYSASGFVAKSLNKYNDGTPFLVDAAGQKILILMDPKHVKKALVSSELDAAIFVYKNIMPQLFGSPQAAVDFYLTPGHDMDEKAMLQIRTHTSGKELISLDQKFLEVIDRNMTRTFSSVQIKEWTDITDLYTLFKQQSTLAVGEAILGTAMVETYPQLADDLWTLIERTDVLLLGLPRVLAPTAHNARDRLLKQLKISQRKSDAQRSTNAVRKGWDPVAGSGLVQEREQMFSALPGHDEDARAAQTLGMLYGGTSLSIPVAFWLLYEVLRDAALHKRVLDELRHYAATDPEKADFGHLATSPFLQSLHSEATRFYARNGVTREVVAPVFQLDDRYAVEKGTTVLILTGHTARFTQEWARSRPHATARPLTEFWPERFLVPDGKSERYNESGLSGNWTSFGGGEHRCPGRFFARDIALVTLTVFLGKYEVEILDPEGARKFDPVWNEIAFGTMVPKGKITARIRLRKA</sequence>
<evidence type="ECO:0000256" key="7">
    <source>
        <dbReference type="RuleBase" id="RU000461"/>
    </source>
</evidence>
<dbReference type="Proteomes" id="UP001140510">
    <property type="component" value="Unassembled WGS sequence"/>
</dbReference>
<keyword evidence="4 6" id="KW-0479">Metal-binding</keyword>
<dbReference type="InterPro" id="IPR050529">
    <property type="entry name" value="CYP450_sterol_14alpha_dmase"/>
</dbReference>
<keyword evidence="5 6" id="KW-0408">Iron</keyword>
<name>A0A9W9D339_9PLEO</name>
<keyword evidence="9" id="KW-1185">Reference proteome</keyword>
<dbReference type="InterPro" id="IPR036396">
    <property type="entry name" value="Cyt_P450_sf"/>
</dbReference>
<dbReference type="PANTHER" id="PTHR24304:SF2">
    <property type="entry name" value="24-HYDROXYCHOLESTEROL 7-ALPHA-HYDROXYLASE"/>
    <property type="match status" value="1"/>
</dbReference>
<dbReference type="GO" id="GO:0020037">
    <property type="term" value="F:heme binding"/>
    <property type="evidence" value="ECO:0007669"/>
    <property type="project" value="InterPro"/>
</dbReference>
<gene>
    <name evidence="8" type="ORF">N0V91_010316</name>
</gene>
<dbReference type="GO" id="GO:0008395">
    <property type="term" value="F:steroid hydroxylase activity"/>
    <property type="evidence" value="ECO:0007669"/>
    <property type="project" value="TreeGrafter"/>
</dbReference>
<comment type="caution">
    <text evidence="8">The sequence shown here is derived from an EMBL/GenBank/DDBJ whole genome shotgun (WGS) entry which is preliminary data.</text>
</comment>
<dbReference type="InterPro" id="IPR017972">
    <property type="entry name" value="Cyt_P450_CS"/>
</dbReference>
<protein>
    <recommendedName>
        <fullName evidence="10">Cytochrome P450</fullName>
    </recommendedName>
</protein>
<dbReference type="SUPFAM" id="SSF48264">
    <property type="entry name" value="Cytochrome P450"/>
    <property type="match status" value="1"/>
</dbReference>
<evidence type="ECO:0000313" key="8">
    <source>
        <dbReference type="EMBL" id="KAJ4398269.1"/>
    </source>
</evidence>
<dbReference type="Gene3D" id="1.10.630.10">
    <property type="entry name" value="Cytochrome P450"/>
    <property type="match status" value="1"/>
</dbReference>
<keyword evidence="7" id="KW-0560">Oxidoreductase</keyword>
<dbReference type="Pfam" id="PF00067">
    <property type="entry name" value="p450"/>
    <property type="match status" value="1"/>
</dbReference>
<dbReference type="EMBL" id="JAPEVA010000134">
    <property type="protein sequence ID" value="KAJ4398269.1"/>
    <property type="molecule type" value="Genomic_DNA"/>
</dbReference>
<organism evidence="8 9">
    <name type="scientific">Didymella pomorum</name>
    <dbReference type="NCBI Taxonomy" id="749634"/>
    <lineage>
        <taxon>Eukaryota</taxon>
        <taxon>Fungi</taxon>
        <taxon>Dikarya</taxon>
        <taxon>Ascomycota</taxon>
        <taxon>Pezizomycotina</taxon>
        <taxon>Dothideomycetes</taxon>
        <taxon>Pleosporomycetidae</taxon>
        <taxon>Pleosporales</taxon>
        <taxon>Pleosporineae</taxon>
        <taxon>Didymellaceae</taxon>
        <taxon>Didymella</taxon>
    </lineage>
</organism>
<keyword evidence="3 6" id="KW-0349">Heme</keyword>
<evidence type="ECO:0000256" key="6">
    <source>
        <dbReference type="PIRSR" id="PIRSR602403-1"/>
    </source>
</evidence>
<comment type="cofactor">
    <cofactor evidence="1 6">
        <name>heme</name>
        <dbReference type="ChEBI" id="CHEBI:30413"/>
    </cofactor>
</comment>
<dbReference type="PROSITE" id="PS00086">
    <property type="entry name" value="CYTOCHROME_P450"/>
    <property type="match status" value="1"/>
</dbReference>
<keyword evidence="7" id="KW-0503">Monooxygenase</keyword>
<dbReference type="PANTHER" id="PTHR24304">
    <property type="entry name" value="CYTOCHROME P450 FAMILY 7"/>
    <property type="match status" value="1"/>
</dbReference>
<evidence type="ECO:0000256" key="2">
    <source>
        <dbReference type="ARBA" id="ARBA00010617"/>
    </source>
</evidence>
<dbReference type="OrthoDB" id="3366823at2759"/>
<reference evidence="8" key="1">
    <citation type="submission" date="2022-10" db="EMBL/GenBank/DDBJ databases">
        <title>Tapping the CABI collections for fungal endophytes: first genome assemblies for Collariella, Neodidymelliopsis, Ascochyta clinopodiicola, Didymella pomorum, Didymosphaeria variabile, Neocosmospora piperis and Neocucurbitaria cava.</title>
        <authorList>
            <person name="Hill R."/>
        </authorList>
    </citation>
    <scope>NUCLEOTIDE SEQUENCE</scope>
    <source>
        <strain evidence="8">IMI 355091</strain>
    </source>
</reference>
<evidence type="ECO:0000256" key="1">
    <source>
        <dbReference type="ARBA" id="ARBA00001971"/>
    </source>
</evidence>
<feature type="binding site" description="axial binding residue" evidence="6">
    <location>
        <position position="407"/>
    </location>
    <ligand>
        <name>heme</name>
        <dbReference type="ChEBI" id="CHEBI:30413"/>
    </ligand>
    <ligandPart>
        <name>Fe</name>
        <dbReference type="ChEBI" id="CHEBI:18248"/>
    </ligandPart>
</feature>
<dbReference type="InterPro" id="IPR002403">
    <property type="entry name" value="Cyt_P450_E_grp-IV"/>
</dbReference>
<dbReference type="PRINTS" id="PR00465">
    <property type="entry name" value="EP450IV"/>
</dbReference>
<evidence type="ECO:0000256" key="5">
    <source>
        <dbReference type="ARBA" id="ARBA00023004"/>
    </source>
</evidence>
<evidence type="ECO:0000313" key="9">
    <source>
        <dbReference type="Proteomes" id="UP001140510"/>
    </source>
</evidence>
<dbReference type="InterPro" id="IPR001128">
    <property type="entry name" value="Cyt_P450"/>
</dbReference>
<dbReference type="GO" id="GO:0016705">
    <property type="term" value="F:oxidoreductase activity, acting on paired donors, with incorporation or reduction of molecular oxygen"/>
    <property type="evidence" value="ECO:0007669"/>
    <property type="project" value="InterPro"/>
</dbReference>
<dbReference type="AlphaFoldDB" id="A0A9W9D339"/>
<proteinExistence type="inferred from homology"/>
<comment type="similarity">
    <text evidence="2 7">Belongs to the cytochrome P450 family.</text>
</comment>
<evidence type="ECO:0000256" key="3">
    <source>
        <dbReference type="ARBA" id="ARBA00022617"/>
    </source>
</evidence>
<evidence type="ECO:0000256" key="4">
    <source>
        <dbReference type="ARBA" id="ARBA00022723"/>
    </source>
</evidence>
<accession>A0A9W9D339</accession>
<dbReference type="GO" id="GO:0005506">
    <property type="term" value="F:iron ion binding"/>
    <property type="evidence" value="ECO:0007669"/>
    <property type="project" value="InterPro"/>
</dbReference>
<evidence type="ECO:0008006" key="10">
    <source>
        <dbReference type="Google" id="ProtNLM"/>
    </source>
</evidence>